<dbReference type="RefSeq" id="WP_166204331.1">
    <property type="nucleotide sequence ID" value="NZ_CP088285.1"/>
</dbReference>
<accession>A0A974A1S0</accession>
<proteinExistence type="predicted"/>
<feature type="compositionally biased region" description="Low complexity" evidence="1">
    <location>
        <begin position="7"/>
        <end position="21"/>
    </location>
</feature>
<dbReference type="EMBL" id="JAAOLE020000001">
    <property type="protein sequence ID" value="NVI44907.1"/>
    <property type="molecule type" value="Genomic_DNA"/>
</dbReference>
<comment type="caution">
    <text evidence="2">The sequence shown here is derived from an EMBL/GenBank/DDBJ whole genome shotgun (WGS) entry which is preliminary data.</text>
</comment>
<organism evidence="2">
    <name type="scientific">Bradyrhizobium septentrionale</name>
    <dbReference type="NCBI Taxonomy" id="1404411"/>
    <lineage>
        <taxon>Bacteria</taxon>
        <taxon>Pseudomonadati</taxon>
        <taxon>Pseudomonadota</taxon>
        <taxon>Alphaproteobacteria</taxon>
        <taxon>Hyphomicrobiales</taxon>
        <taxon>Nitrobacteraceae</taxon>
        <taxon>Bradyrhizobium</taxon>
    </lineage>
</organism>
<reference evidence="2" key="1">
    <citation type="submission" date="2020-06" db="EMBL/GenBank/DDBJ databases">
        <title>Whole Genome Sequence of Bradyrhizobium sp. Strain 1S1.</title>
        <authorList>
            <person name="Bromfield E.S.P."/>
            <person name="Cloutier S."/>
        </authorList>
    </citation>
    <scope>NUCLEOTIDE SEQUENCE [LARGE SCALE GENOMIC DNA]</scope>
    <source>
        <strain evidence="2">1S1</strain>
    </source>
</reference>
<feature type="region of interest" description="Disordered" evidence="1">
    <location>
        <begin position="1"/>
        <end position="71"/>
    </location>
</feature>
<feature type="region of interest" description="Disordered" evidence="1">
    <location>
        <begin position="394"/>
        <end position="431"/>
    </location>
</feature>
<evidence type="ECO:0000256" key="1">
    <source>
        <dbReference type="SAM" id="MobiDB-lite"/>
    </source>
</evidence>
<gene>
    <name evidence="2" type="ORF">HAP48_018510</name>
</gene>
<evidence type="ECO:0000313" key="2">
    <source>
        <dbReference type="EMBL" id="NVI44907.1"/>
    </source>
</evidence>
<sequence length="737" mass="78873">MAGIVGPSGADSAWGSSSSSPEPGPAPGEGGQSFDSELERMRSGPQDGIALMSEPPASGVAVRMPSSGDGIKAAKQKMRSLLEGLDASKNAVMQARDPSEMQERIDQVVKAGSEVLGYYASFPPDMARELLSDGQARRVRAETIAAGDECNAVAAWIVKDLEANRSKAAAVLGRMRDAGAPPGQLGRAVSSVAKHYEACLDWWGKKVLRSERMQSVYAATANLPSATSKMREEDEAALRQRTGWALNTKCMYLESRIALARLLIESKAATFGPAVNDALMGEDGRVRLLGTFITDFFPAFNSTSDAVLRGAALDADHCTVLEGVMERLSEFASGVHGVVTRLRDAGTDADLPLELLGQIAEGAWVTADDVTRLLHVQPKTPAMIEPPARTAVVVEGGAARRKGKGKRAPAAGERSSAAGLREPQLATPDAATAPTGKVIVLSDLGTKKLASAEEADARASSSATGHLEILQAPPSRKALSGLLERMDELLQFDLPAQQSAVSQARQMKPEDADHVVDLVVKRLQTQASEIEASVVALEEPRRRGLLTPAQVPEVHDKITRLKAMLSEVQGQANSLKTRKAAITIDCMKTYAFPSQKYLEQLRAAGELASVNPPRALKGDPGTLFEIKLQPKALRNGAIPSPMWVHIHTKRPVHAWQLATLSDAAFAACHVKSNDQRGYNQDWQSARAATGRENVVIHRGKLTPAFCRSLLRTAAGSQPWYPLPEAEHASMQFARLGM</sequence>
<evidence type="ECO:0008006" key="3">
    <source>
        <dbReference type="Google" id="ProtNLM"/>
    </source>
</evidence>
<dbReference type="AlphaFoldDB" id="A0A974A1S0"/>
<name>A0A974A1S0_9BRAD</name>
<protein>
    <recommendedName>
        <fullName evidence="3">Type III secretion system effector, XopP/hlk family</fullName>
    </recommendedName>
</protein>